<evidence type="ECO:0000313" key="1">
    <source>
        <dbReference type="EMBL" id="MFD2733157.1"/>
    </source>
</evidence>
<accession>A0ABW5TWE5</accession>
<reference evidence="2" key="1">
    <citation type="journal article" date="2019" name="Int. J. Syst. Evol. Microbiol.">
        <title>The Global Catalogue of Microorganisms (GCM) 10K type strain sequencing project: providing services to taxonomists for standard genome sequencing and annotation.</title>
        <authorList>
            <consortium name="The Broad Institute Genomics Platform"/>
            <consortium name="The Broad Institute Genome Sequencing Center for Infectious Disease"/>
            <person name="Wu L."/>
            <person name="Ma J."/>
        </authorList>
    </citation>
    <scope>NUCLEOTIDE SEQUENCE [LARGE SCALE GENOMIC DNA]</scope>
    <source>
        <strain evidence="2">KCTC 42456</strain>
    </source>
</reference>
<sequence length="172" mass="20418">MTSPKLADLKKELNYLTAEELKELCLRLAKYKTDNKELLNFMLFYSDKKDIYIDEVKSIIDNEFDNLHPSVYYATKQLRKLIRTINKHIKYINTKNLEVEIAMFFSVAFIAHPIVEIHQKATIGLLYTQLKRILRAIPKLDEDLQFDYQKQLDDLMTLLKKNRPSFSKKELE</sequence>
<proteinExistence type="predicted"/>
<evidence type="ECO:0000313" key="2">
    <source>
        <dbReference type="Proteomes" id="UP001597546"/>
    </source>
</evidence>
<organism evidence="1 2">
    <name type="scientific">Pedobacter alpinus</name>
    <dbReference type="NCBI Taxonomy" id="1590643"/>
    <lineage>
        <taxon>Bacteria</taxon>
        <taxon>Pseudomonadati</taxon>
        <taxon>Bacteroidota</taxon>
        <taxon>Sphingobacteriia</taxon>
        <taxon>Sphingobacteriales</taxon>
        <taxon>Sphingobacteriaceae</taxon>
        <taxon>Pedobacter</taxon>
    </lineage>
</organism>
<comment type="caution">
    <text evidence="1">The sequence shown here is derived from an EMBL/GenBank/DDBJ whole genome shotgun (WGS) entry which is preliminary data.</text>
</comment>
<dbReference type="RefSeq" id="WP_379042227.1">
    <property type="nucleotide sequence ID" value="NZ_JBHSKW010000020.1"/>
</dbReference>
<gene>
    <name evidence="1" type="ORF">ACFSSE_15720</name>
</gene>
<dbReference type="EMBL" id="JBHULV010000052">
    <property type="protein sequence ID" value="MFD2733157.1"/>
    <property type="molecule type" value="Genomic_DNA"/>
</dbReference>
<keyword evidence="2" id="KW-1185">Reference proteome</keyword>
<name>A0ABW5TWE5_9SPHI</name>
<protein>
    <submittedName>
        <fullName evidence="1">Uncharacterized protein</fullName>
    </submittedName>
</protein>
<dbReference type="Proteomes" id="UP001597546">
    <property type="component" value="Unassembled WGS sequence"/>
</dbReference>